<dbReference type="PANTHER" id="PTHR30429:SF0">
    <property type="entry name" value="METHIONINE-BINDING LIPOPROTEIN METQ"/>
    <property type="match status" value="1"/>
</dbReference>
<feature type="lipid moiety-binding region" description="S-diacylglycerol cysteine" evidence="7">
    <location>
        <position position="23"/>
    </location>
</feature>
<dbReference type="PIRSF" id="PIRSF002854">
    <property type="entry name" value="MetQ"/>
    <property type="match status" value="1"/>
</dbReference>
<proteinExistence type="inferred from homology"/>
<sequence length="281" mass="30206">MKAKRVLVTGVVAATLVLGLAACGLKSGGAADPNQPLTVMADVTPHSQLLKKAEELGLLGDVKLKITEISGAVDPNQLVKSGDIDANFFQHKPFLSDWNAKNGGNLITAGGIHLEPLGLYSKKVGKVEELPSGASIAIPQDPTNMARALFLLQDAGLITMNVKSDDPKLDYSQISTKNVSGNPKNIQFLEIDRPQLAATLDDPKVSMSIINGNYALEAGLSPEKDAKHLEKAENNPYVNYLVTRPELQNDPRIKKLTEALTSQQIKDYIKTTYKGSVLPAQ</sequence>
<reference evidence="8 9" key="1">
    <citation type="submission" date="2018-06" db="EMBL/GenBank/DDBJ databases">
        <authorList>
            <consortium name="Pathogen Informatics"/>
            <person name="Doyle S."/>
        </authorList>
    </citation>
    <scope>NUCLEOTIDE SEQUENCE [LARGE SCALE GENOMIC DNA]</scope>
    <source>
        <strain evidence="8 9">NCTC7915</strain>
    </source>
</reference>
<dbReference type="SUPFAM" id="SSF53850">
    <property type="entry name" value="Periplasmic binding protein-like II"/>
    <property type="match status" value="1"/>
</dbReference>
<dbReference type="InterPro" id="IPR004872">
    <property type="entry name" value="Lipoprotein_NlpA"/>
</dbReference>
<dbReference type="Gene3D" id="3.40.190.10">
    <property type="entry name" value="Periplasmic binding protein-like II"/>
    <property type="match status" value="2"/>
</dbReference>
<keyword evidence="3" id="KW-0472">Membrane</keyword>
<dbReference type="AlphaFoldDB" id="A0AA46H176"/>
<name>A0AA46H176_9MICO</name>
<organism evidence="8 9">
    <name type="scientific">Dermatophilus congolensis</name>
    <dbReference type="NCBI Taxonomy" id="1863"/>
    <lineage>
        <taxon>Bacteria</taxon>
        <taxon>Bacillati</taxon>
        <taxon>Actinomycetota</taxon>
        <taxon>Actinomycetes</taxon>
        <taxon>Micrococcales</taxon>
        <taxon>Dermatophilaceae</taxon>
        <taxon>Dermatophilus</taxon>
    </lineage>
</organism>
<evidence type="ECO:0000256" key="5">
    <source>
        <dbReference type="ARBA" id="ARBA00023288"/>
    </source>
</evidence>
<protein>
    <recommendedName>
        <fullName evidence="6">Lipoprotein</fullName>
    </recommendedName>
</protein>
<evidence type="ECO:0000313" key="9">
    <source>
        <dbReference type="Proteomes" id="UP000254118"/>
    </source>
</evidence>
<keyword evidence="5 6" id="KW-0449">Lipoprotein</keyword>
<dbReference type="PROSITE" id="PS51257">
    <property type="entry name" value="PROKAR_LIPOPROTEIN"/>
    <property type="match status" value="1"/>
</dbReference>
<evidence type="ECO:0000256" key="2">
    <source>
        <dbReference type="ARBA" id="ARBA00022729"/>
    </source>
</evidence>
<dbReference type="RefSeq" id="WP_115031645.1">
    <property type="nucleotide sequence ID" value="NZ_UFYA01000001.1"/>
</dbReference>
<comment type="subcellular location">
    <subcellularLocation>
        <location evidence="1">Membrane</location>
        <topology evidence="1">Lipid-anchor</topology>
    </subcellularLocation>
</comment>
<evidence type="ECO:0000256" key="4">
    <source>
        <dbReference type="ARBA" id="ARBA00023139"/>
    </source>
</evidence>
<evidence type="ECO:0000256" key="7">
    <source>
        <dbReference type="PIRSR" id="PIRSR002854-1"/>
    </source>
</evidence>
<comment type="similarity">
    <text evidence="6">Belongs to the nlpA lipoprotein family.</text>
</comment>
<dbReference type="PANTHER" id="PTHR30429">
    <property type="entry name" value="D-METHIONINE-BINDING LIPOPROTEIN METQ"/>
    <property type="match status" value="1"/>
</dbReference>
<evidence type="ECO:0000313" key="8">
    <source>
        <dbReference type="EMBL" id="STD13720.1"/>
    </source>
</evidence>
<keyword evidence="4" id="KW-0564">Palmitate</keyword>
<evidence type="ECO:0000256" key="6">
    <source>
        <dbReference type="PIRNR" id="PIRNR002854"/>
    </source>
</evidence>
<evidence type="ECO:0000256" key="3">
    <source>
        <dbReference type="ARBA" id="ARBA00023136"/>
    </source>
</evidence>
<dbReference type="Proteomes" id="UP000254118">
    <property type="component" value="Unassembled WGS sequence"/>
</dbReference>
<dbReference type="EMBL" id="UFYA01000001">
    <property type="protein sequence ID" value="STD13720.1"/>
    <property type="molecule type" value="Genomic_DNA"/>
</dbReference>
<dbReference type="GO" id="GO:0016020">
    <property type="term" value="C:membrane"/>
    <property type="evidence" value="ECO:0007669"/>
    <property type="project" value="UniProtKB-SubCell"/>
</dbReference>
<keyword evidence="2" id="KW-0732">Signal</keyword>
<accession>A0AA46H176</accession>
<gene>
    <name evidence="8" type="primary">metQ</name>
    <name evidence="8" type="ORF">NCTC7915_01977</name>
</gene>
<evidence type="ECO:0000256" key="1">
    <source>
        <dbReference type="ARBA" id="ARBA00004635"/>
    </source>
</evidence>
<dbReference type="Pfam" id="PF03180">
    <property type="entry name" value="Lipoprotein_9"/>
    <property type="match status" value="1"/>
</dbReference>
<comment type="caution">
    <text evidence="8">The sequence shown here is derived from an EMBL/GenBank/DDBJ whole genome shotgun (WGS) entry which is preliminary data.</text>
</comment>